<dbReference type="GO" id="GO:0005953">
    <property type="term" value="C:CAAX-protein geranylgeranyltransferase complex"/>
    <property type="evidence" value="ECO:0007669"/>
    <property type="project" value="TreeGrafter"/>
</dbReference>
<dbReference type="RefSeq" id="XP_030988741.1">
    <property type="nucleotide sequence ID" value="XM_031133701.1"/>
</dbReference>
<accession>A0A507AS54</accession>
<evidence type="ECO:0000256" key="7">
    <source>
        <dbReference type="ARBA" id="ARBA00022833"/>
    </source>
</evidence>
<keyword evidence="7" id="KW-0862">Zinc</keyword>
<comment type="cofactor">
    <cofactor evidence="1">
        <name>Zn(2+)</name>
        <dbReference type="ChEBI" id="CHEBI:29105"/>
    </cofactor>
</comment>
<dbReference type="InterPro" id="IPR008930">
    <property type="entry name" value="Terpenoid_cyclase/PrenylTrfase"/>
</dbReference>
<feature type="region of interest" description="Disordered" evidence="8">
    <location>
        <begin position="51"/>
        <end position="70"/>
    </location>
</feature>
<name>A0A507AS54_9PEZI</name>
<dbReference type="GeneID" id="41978465"/>
<keyword evidence="11" id="KW-1185">Reference proteome</keyword>
<keyword evidence="3" id="KW-0637">Prenyltransferase</keyword>
<evidence type="ECO:0000313" key="11">
    <source>
        <dbReference type="Proteomes" id="UP000319257"/>
    </source>
</evidence>
<evidence type="ECO:0000256" key="2">
    <source>
        <dbReference type="ARBA" id="ARBA00010497"/>
    </source>
</evidence>
<organism evidence="10 11">
    <name type="scientific">Thyridium curvatum</name>
    <dbReference type="NCBI Taxonomy" id="1093900"/>
    <lineage>
        <taxon>Eukaryota</taxon>
        <taxon>Fungi</taxon>
        <taxon>Dikarya</taxon>
        <taxon>Ascomycota</taxon>
        <taxon>Pezizomycotina</taxon>
        <taxon>Sordariomycetes</taxon>
        <taxon>Sordariomycetidae</taxon>
        <taxon>Thyridiales</taxon>
        <taxon>Thyridiaceae</taxon>
        <taxon>Thyridium</taxon>
    </lineage>
</organism>
<dbReference type="AlphaFoldDB" id="A0A507AS54"/>
<dbReference type="STRING" id="1093900.A0A507AS54"/>
<dbReference type="InterPro" id="IPR001330">
    <property type="entry name" value="Prenyltrans"/>
</dbReference>
<dbReference type="GO" id="GO:0004662">
    <property type="term" value="F:CAAX-protein geranylgeranyltransferase activity"/>
    <property type="evidence" value="ECO:0007669"/>
    <property type="project" value="TreeGrafter"/>
</dbReference>
<evidence type="ECO:0000313" key="10">
    <source>
        <dbReference type="EMBL" id="TPX07030.1"/>
    </source>
</evidence>
<dbReference type="GO" id="GO:0046872">
    <property type="term" value="F:metal ion binding"/>
    <property type="evidence" value="ECO:0007669"/>
    <property type="project" value="UniProtKB-KW"/>
</dbReference>
<evidence type="ECO:0000256" key="4">
    <source>
        <dbReference type="ARBA" id="ARBA00022679"/>
    </source>
</evidence>
<proteinExistence type="inferred from homology"/>
<dbReference type="PANTHER" id="PTHR11774">
    <property type="entry name" value="GERANYLGERANYL TRANSFERASE TYPE BETA SUBUNIT"/>
    <property type="match status" value="1"/>
</dbReference>
<dbReference type="PANTHER" id="PTHR11774:SF4">
    <property type="entry name" value="GERANYLGERANYL TRANSFERASE TYPE-1 SUBUNIT BETA"/>
    <property type="match status" value="1"/>
</dbReference>
<keyword evidence="4" id="KW-0808">Transferase</keyword>
<evidence type="ECO:0000259" key="9">
    <source>
        <dbReference type="Pfam" id="PF00432"/>
    </source>
</evidence>
<evidence type="ECO:0000256" key="3">
    <source>
        <dbReference type="ARBA" id="ARBA00022602"/>
    </source>
</evidence>
<protein>
    <recommendedName>
        <fullName evidence="9">Prenyltransferase alpha-alpha toroid domain-containing protein</fullName>
    </recommendedName>
</protein>
<evidence type="ECO:0000256" key="6">
    <source>
        <dbReference type="ARBA" id="ARBA00022737"/>
    </source>
</evidence>
<dbReference type="InParanoid" id="A0A507AS54"/>
<evidence type="ECO:0000256" key="1">
    <source>
        <dbReference type="ARBA" id="ARBA00001947"/>
    </source>
</evidence>
<reference evidence="10 11" key="1">
    <citation type="submission" date="2019-06" db="EMBL/GenBank/DDBJ databases">
        <title>Draft genome sequence of the filamentous fungus Phialemoniopsis curvata isolated from diesel fuel.</title>
        <authorList>
            <person name="Varaljay V.A."/>
            <person name="Lyon W.J."/>
            <person name="Crouch A.L."/>
            <person name="Drake C.E."/>
            <person name="Hollomon J.M."/>
            <person name="Nadeau L.J."/>
            <person name="Nunn H.S."/>
            <person name="Stevenson B.S."/>
            <person name="Bojanowski C.L."/>
            <person name="Crookes-Goodson W.J."/>
        </authorList>
    </citation>
    <scope>NUCLEOTIDE SEQUENCE [LARGE SCALE GENOMIC DNA]</scope>
    <source>
        <strain evidence="10 11">D216</strain>
    </source>
</reference>
<dbReference type="InterPro" id="IPR045089">
    <property type="entry name" value="PGGT1B-like"/>
</dbReference>
<keyword evidence="5" id="KW-0479">Metal-binding</keyword>
<dbReference type="SUPFAM" id="SSF48239">
    <property type="entry name" value="Terpenoid cyclases/Protein prenyltransferases"/>
    <property type="match status" value="1"/>
</dbReference>
<gene>
    <name evidence="10" type="ORF">E0L32_011018</name>
</gene>
<comment type="caution">
    <text evidence="10">The sequence shown here is derived from an EMBL/GenBank/DDBJ whole genome shotgun (WGS) entry which is preliminary data.</text>
</comment>
<feature type="compositionally biased region" description="Low complexity" evidence="8">
    <location>
        <begin position="51"/>
        <end position="60"/>
    </location>
</feature>
<sequence length="489" mass="53541">METPPLDNERHLRYWQRCLRSVLPHQYTSNDSIRMTLGCFIVAAVDLLSPTSTSPAGPAPSDKPKAASITPSDRLRIREWVLSCQHPGGGFCGAPTHALRPQDYEGWDAEARKPETANSGAANVAATYFALVLLALVAEDSAAESAFSGVRRAETLDWLRRLQRDDGSFGEVLYDVPAQAQGRTKNKWVVAGGSDTRYCYLAAAIRWMLRGDIRPGGSGWVEDINVESLIGHIRQGQTYDGGFAETSHHESHAGYAYCAISALSLLDRPAENSTASHDGAILRRAIADQPALTEWLASRPFEYLEEAEEAEDNEEDNFAQPTCLADTVGASEIKYAGFNGRCNKVADTCYTWWVGGTLSILGLDDDPERRLVPTEAARRFLMEKTQHLIGGFAKHPKGPPDIYHAYLGLAALATLGETERLKEFDSALVVSMDAVKRIEAGRRGLFRAAGKGKQGTQEGQSAERRLREMGLDMLGREVSWLPAVQGSCQ</sequence>
<dbReference type="EMBL" id="SKBQ01000096">
    <property type="protein sequence ID" value="TPX07030.1"/>
    <property type="molecule type" value="Genomic_DNA"/>
</dbReference>
<evidence type="ECO:0000256" key="8">
    <source>
        <dbReference type="SAM" id="MobiDB-lite"/>
    </source>
</evidence>
<keyword evidence="6" id="KW-0677">Repeat</keyword>
<evidence type="ECO:0000256" key="5">
    <source>
        <dbReference type="ARBA" id="ARBA00022723"/>
    </source>
</evidence>
<comment type="similarity">
    <text evidence="2">Belongs to the protein prenyltransferase subunit beta family.</text>
</comment>
<dbReference type="Gene3D" id="1.50.10.20">
    <property type="match status" value="1"/>
</dbReference>
<dbReference type="Pfam" id="PF00432">
    <property type="entry name" value="Prenyltrans"/>
    <property type="match status" value="1"/>
</dbReference>
<dbReference type="Proteomes" id="UP000319257">
    <property type="component" value="Unassembled WGS sequence"/>
</dbReference>
<feature type="domain" description="Prenyltransferase alpha-alpha toroid" evidence="9">
    <location>
        <begin position="6"/>
        <end position="430"/>
    </location>
</feature>
<dbReference type="OrthoDB" id="24893at2759"/>